<keyword evidence="2" id="KW-0238">DNA-binding</keyword>
<accession>A0A4S5ETS4</accession>
<dbReference type="InterPro" id="IPR000524">
    <property type="entry name" value="Tscrpt_reg_HTH_GntR"/>
</dbReference>
<sequence length="114" mass="12488">MGEQPDRRAPHEQLADRLRAKIVDGQFREDERIPSVRSLAASEGLAPGTVQQAINQLKREGLVITARGQGTKVVSGAMAMAVARTPPDPLLPVVERLDELEARVRTLEAWVDRG</sequence>
<feature type="domain" description="HTH gntR-type" evidence="4">
    <location>
        <begin position="8"/>
        <end position="76"/>
    </location>
</feature>
<dbReference type="InterPro" id="IPR036388">
    <property type="entry name" value="WH-like_DNA-bd_sf"/>
</dbReference>
<dbReference type="RefSeq" id="WP_136446813.1">
    <property type="nucleotide sequence ID" value="NZ_CADCWT010000232.1"/>
</dbReference>
<dbReference type="CDD" id="cd07377">
    <property type="entry name" value="WHTH_GntR"/>
    <property type="match status" value="1"/>
</dbReference>
<evidence type="ECO:0000313" key="5">
    <source>
        <dbReference type="EMBL" id="THJ75864.1"/>
    </source>
</evidence>
<dbReference type="GO" id="GO:0003700">
    <property type="term" value="F:DNA-binding transcription factor activity"/>
    <property type="evidence" value="ECO:0007669"/>
    <property type="project" value="InterPro"/>
</dbReference>
<organism evidence="5 6">
    <name type="scientific">Candidatus Frankia alpina</name>
    <dbReference type="NCBI Taxonomy" id="2699483"/>
    <lineage>
        <taxon>Bacteria</taxon>
        <taxon>Bacillati</taxon>
        <taxon>Actinomycetota</taxon>
        <taxon>Actinomycetes</taxon>
        <taxon>Frankiales</taxon>
        <taxon>Frankiaceae</taxon>
        <taxon>Frankia</taxon>
    </lineage>
</organism>
<evidence type="ECO:0000256" key="1">
    <source>
        <dbReference type="ARBA" id="ARBA00023015"/>
    </source>
</evidence>
<dbReference type="AlphaFoldDB" id="A0A4S5ETS4"/>
<dbReference type="PANTHER" id="PTHR38445:SF9">
    <property type="entry name" value="HTH-TYPE TRANSCRIPTIONAL REPRESSOR YTRA"/>
    <property type="match status" value="1"/>
</dbReference>
<gene>
    <name evidence="5" type="ORF">E7Y31_02985</name>
</gene>
<proteinExistence type="predicted"/>
<keyword evidence="3" id="KW-0804">Transcription</keyword>
<keyword evidence="6" id="KW-1185">Reference proteome</keyword>
<evidence type="ECO:0000313" key="6">
    <source>
        <dbReference type="Proteomes" id="UP000305282"/>
    </source>
</evidence>
<comment type="caution">
    <text evidence="5">The sequence shown here is derived from an EMBL/GenBank/DDBJ whole genome shotgun (WGS) entry which is preliminary data.</text>
</comment>
<dbReference type="Pfam" id="PF00392">
    <property type="entry name" value="GntR"/>
    <property type="match status" value="1"/>
</dbReference>
<dbReference type="EMBL" id="SSXH01000035">
    <property type="protein sequence ID" value="THJ75864.1"/>
    <property type="molecule type" value="Genomic_DNA"/>
</dbReference>
<dbReference type="InterPro" id="IPR036390">
    <property type="entry name" value="WH_DNA-bd_sf"/>
</dbReference>
<evidence type="ECO:0000259" key="4">
    <source>
        <dbReference type="PROSITE" id="PS50949"/>
    </source>
</evidence>
<dbReference type="PANTHER" id="PTHR38445">
    <property type="entry name" value="HTH-TYPE TRANSCRIPTIONAL REPRESSOR YTRA"/>
    <property type="match status" value="1"/>
</dbReference>
<dbReference type="Proteomes" id="UP000305282">
    <property type="component" value="Unassembled WGS sequence"/>
</dbReference>
<dbReference type="SUPFAM" id="SSF46785">
    <property type="entry name" value="Winged helix' DNA-binding domain"/>
    <property type="match status" value="1"/>
</dbReference>
<dbReference type="OrthoDB" id="4307011at2"/>
<dbReference type="Gene3D" id="1.10.10.10">
    <property type="entry name" value="Winged helix-like DNA-binding domain superfamily/Winged helix DNA-binding domain"/>
    <property type="match status" value="1"/>
</dbReference>
<evidence type="ECO:0000256" key="2">
    <source>
        <dbReference type="ARBA" id="ARBA00023125"/>
    </source>
</evidence>
<reference evidence="5 6" key="1">
    <citation type="submission" date="2019-04" db="EMBL/GenBank/DDBJ databases">
        <title>Draft genome sequences for three unisolated Alnus-infective Frankia Sp+ strains, AgTrS, AiOr and AvVan, the first sequenced Frankia strains able to sporulate in-planta.</title>
        <authorList>
            <person name="Bethencourt L."/>
            <person name="Vautrin F."/>
            <person name="Taib N."/>
            <person name="Dubost A."/>
            <person name="Castro-Garcia L."/>
            <person name="Imbaud O."/>
            <person name="Abrouk D."/>
            <person name="Fournier P."/>
            <person name="Briolay J."/>
            <person name="Nguyen A."/>
            <person name="Normand P."/>
            <person name="Fernandez M.P."/>
            <person name="Brochier-Armanet C."/>
            <person name="Herrera-Belaroussi A."/>
        </authorList>
    </citation>
    <scope>NUCLEOTIDE SEQUENCE [LARGE SCALE GENOMIC DNA]</scope>
    <source>
        <strain evidence="5 6">AvVan</strain>
    </source>
</reference>
<name>A0A4S5ETS4_9ACTN</name>
<evidence type="ECO:0000256" key="3">
    <source>
        <dbReference type="ARBA" id="ARBA00023163"/>
    </source>
</evidence>
<dbReference type="SMART" id="SM00345">
    <property type="entry name" value="HTH_GNTR"/>
    <property type="match status" value="1"/>
</dbReference>
<protein>
    <submittedName>
        <fullName evidence="5">GntR family transcriptional regulator</fullName>
    </submittedName>
</protein>
<keyword evidence="1" id="KW-0805">Transcription regulation</keyword>
<dbReference type="GO" id="GO:0003677">
    <property type="term" value="F:DNA binding"/>
    <property type="evidence" value="ECO:0007669"/>
    <property type="project" value="UniProtKB-KW"/>
</dbReference>
<dbReference type="PROSITE" id="PS50949">
    <property type="entry name" value="HTH_GNTR"/>
    <property type="match status" value="1"/>
</dbReference>